<evidence type="ECO:0000313" key="1">
    <source>
        <dbReference type="EMBL" id="GEO83407.1"/>
    </source>
</evidence>
<accession>A0A512HD79</accession>
<dbReference type="OrthoDB" id="8404115at2"/>
<name>A0A512HD79_9HYPH</name>
<dbReference type="AlphaFoldDB" id="A0A512HD79"/>
<proteinExistence type="predicted"/>
<organism evidence="1 2">
    <name type="scientific">Ciceribacter naphthalenivorans</name>
    <dbReference type="NCBI Taxonomy" id="1118451"/>
    <lineage>
        <taxon>Bacteria</taxon>
        <taxon>Pseudomonadati</taxon>
        <taxon>Pseudomonadota</taxon>
        <taxon>Alphaproteobacteria</taxon>
        <taxon>Hyphomicrobiales</taxon>
        <taxon>Rhizobiaceae</taxon>
        <taxon>Ciceribacter</taxon>
    </lineage>
</organism>
<evidence type="ECO:0000313" key="2">
    <source>
        <dbReference type="Proteomes" id="UP000321717"/>
    </source>
</evidence>
<dbReference type="EMBL" id="BJZP01000001">
    <property type="protein sequence ID" value="GEO83407.1"/>
    <property type="molecule type" value="Genomic_DNA"/>
</dbReference>
<reference evidence="1 2" key="1">
    <citation type="submission" date="2019-07" db="EMBL/GenBank/DDBJ databases">
        <title>Whole genome shotgun sequence of Rhizobium naphthalenivorans NBRC 107585.</title>
        <authorList>
            <person name="Hosoyama A."/>
            <person name="Uohara A."/>
            <person name="Ohji S."/>
            <person name="Ichikawa N."/>
        </authorList>
    </citation>
    <scope>NUCLEOTIDE SEQUENCE [LARGE SCALE GENOMIC DNA]</scope>
    <source>
        <strain evidence="1 2">NBRC 107585</strain>
    </source>
</reference>
<comment type="caution">
    <text evidence="1">The sequence shown here is derived from an EMBL/GenBank/DDBJ whole genome shotgun (WGS) entry which is preliminary data.</text>
</comment>
<gene>
    <name evidence="1" type="ORF">RNA01_03390</name>
</gene>
<protein>
    <recommendedName>
        <fullName evidence="3">DUF1127 domain-containing protein</fullName>
    </recommendedName>
</protein>
<keyword evidence="2" id="KW-1185">Reference proteome</keyword>
<dbReference type="RefSeq" id="WP_147178201.1">
    <property type="nucleotide sequence ID" value="NZ_BJZP01000001.1"/>
</dbReference>
<sequence length="60" mass="6827">MLIGSLLNLVREAWSRHLSVRGIRASAYARSELANLPPELKRDIGWPPERYSTKPARPKT</sequence>
<dbReference type="Proteomes" id="UP000321717">
    <property type="component" value="Unassembled WGS sequence"/>
</dbReference>
<evidence type="ECO:0008006" key="3">
    <source>
        <dbReference type="Google" id="ProtNLM"/>
    </source>
</evidence>